<name>T1C3P7_9ZZZZ</name>
<comment type="caution">
    <text evidence="1">The sequence shown here is derived from an EMBL/GenBank/DDBJ whole genome shotgun (WGS) entry which is preliminary data.</text>
</comment>
<dbReference type="EMBL" id="AUZY01001021">
    <property type="protein sequence ID" value="EQD76602.1"/>
    <property type="molecule type" value="Genomic_DNA"/>
</dbReference>
<sequence length="76" mass="8228">MSELKSPRVAGTELLEHNCPILALAEKYGEACDVERKLFRNLLGTEVVVSHRVVAGDPVCRFLIKPAFHPGGNGIG</sequence>
<reference evidence="1" key="1">
    <citation type="submission" date="2013-08" db="EMBL/GenBank/DDBJ databases">
        <authorList>
            <person name="Mendez C."/>
            <person name="Richter M."/>
            <person name="Ferrer M."/>
            <person name="Sanchez J."/>
        </authorList>
    </citation>
    <scope>NUCLEOTIDE SEQUENCE</scope>
</reference>
<evidence type="ECO:0000313" key="1">
    <source>
        <dbReference type="EMBL" id="EQD76602.1"/>
    </source>
</evidence>
<accession>T1C3P7</accession>
<organism evidence="1">
    <name type="scientific">mine drainage metagenome</name>
    <dbReference type="NCBI Taxonomy" id="410659"/>
    <lineage>
        <taxon>unclassified sequences</taxon>
        <taxon>metagenomes</taxon>
        <taxon>ecological metagenomes</taxon>
    </lineage>
</organism>
<reference evidence="1" key="2">
    <citation type="journal article" date="2014" name="ISME J.">
        <title>Microbial stratification in low pH oxic and suboxic macroscopic growths along an acid mine drainage.</title>
        <authorList>
            <person name="Mendez-Garcia C."/>
            <person name="Mesa V."/>
            <person name="Sprenger R.R."/>
            <person name="Richter M."/>
            <person name="Diez M.S."/>
            <person name="Solano J."/>
            <person name="Bargiela R."/>
            <person name="Golyshina O.V."/>
            <person name="Manteca A."/>
            <person name="Ramos J.L."/>
            <person name="Gallego J.R."/>
            <person name="Llorente I."/>
            <person name="Martins Dos Santos V.A."/>
            <person name="Jensen O.N."/>
            <person name="Pelaez A.I."/>
            <person name="Sanchez J."/>
            <person name="Ferrer M."/>
        </authorList>
    </citation>
    <scope>NUCLEOTIDE SEQUENCE</scope>
</reference>
<protein>
    <submittedName>
        <fullName evidence="1">Transcriptional regulator</fullName>
    </submittedName>
</protein>
<proteinExistence type="predicted"/>
<gene>
    <name evidence="1" type="ORF">B1B_01571</name>
</gene>
<dbReference type="AlphaFoldDB" id="T1C3P7"/>